<keyword evidence="3" id="KW-1185">Reference proteome</keyword>
<organism evidence="2 3">
    <name type="scientific">Frigoriglobus tundricola</name>
    <dbReference type="NCBI Taxonomy" id="2774151"/>
    <lineage>
        <taxon>Bacteria</taxon>
        <taxon>Pseudomonadati</taxon>
        <taxon>Planctomycetota</taxon>
        <taxon>Planctomycetia</taxon>
        <taxon>Gemmatales</taxon>
        <taxon>Gemmataceae</taxon>
        <taxon>Frigoriglobus</taxon>
    </lineage>
</organism>
<evidence type="ECO:0000313" key="2">
    <source>
        <dbReference type="EMBL" id="QJW96579.1"/>
    </source>
</evidence>
<keyword evidence="1" id="KW-1133">Transmembrane helix</keyword>
<dbReference type="EMBL" id="CP053452">
    <property type="protein sequence ID" value="QJW96579.1"/>
    <property type="molecule type" value="Genomic_DNA"/>
</dbReference>
<name>A0A6M5YRL9_9BACT</name>
<keyword evidence="1" id="KW-0472">Membrane</keyword>
<accession>A0A6M5YRL9</accession>
<dbReference type="RefSeq" id="WP_171472131.1">
    <property type="nucleotide sequence ID" value="NZ_CP053452.2"/>
</dbReference>
<protein>
    <recommendedName>
        <fullName evidence="4">YcxB-like protein domain-containing protein</fullName>
    </recommendedName>
</protein>
<evidence type="ECO:0008006" key="4">
    <source>
        <dbReference type="Google" id="ProtNLM"/>
    </source>
</evidence>
<evidence type="ECO:0000313" key="3">
    <source>
        <dbReference type="Proteomes" id="UP000503447"/>
    </source>
</evidence>
<dbReference type="AlphaFoldDB" id="A0A6M5YRL9"/>
<feature type="transmembrane region" description="Helical" evidence="1">
    <location>
        <begin position="20"/>
        <end position="40"/>
    </location>
</feature>
<feature type="transmembrane region" description="Helical" evidence="1">
    <location>
        <begin position="46"/>
        <end position="67"/>
    </location>
</feature>
<keyword evidence="1" id="KW-0812">Transmembrane</keyword>
<dbReference type="KEGG" id="ftj:FTUN_4136"/>
<gene>
    <name evidence="2" type="ORF">FTUN_4136</name>
</gene>
<dbReference type="Proteomes" id="UP000503447">
    <property type="component" value="Chromosome"/>
</dbReference>
<reference evidence="3" key="1">
    <citation type="submission" date="2020-05" db="EMBL/GenBank/DDBJ databases">
        <title>Frigoriglobus tundricola gen. nov., sp. nov., a psychrotolerant cellulolytic planctomycete of the family Gemmataceae with two divergent copies of 16S rRNA gene.</title>
        <authorList>
            <person name="Kulichevskaya I.S."/>
            <person name="Ivanova A.A."/>
            <person name="Naumoff D.G."/>
            <person name="Beletsky A.V."/>
            <person name="Rijpstra W.I.C."/>
            <person name="Sinninghe Damste J.S."/>
            <person name="Mardanov A.V."/>
            <person name="Ravin N.V."/>
            <person name="Dedysh S.N."/>
        </authorList>
    </citation>
    <scope>NUCLEOTIDE SEQUENCE [LARGE SCALE GENOMIC DNA]</scope>
    <source>
        <strain evidence="3">PL17</strain>
    </source>
</reference>
<proteinExistence type="predicted"/>
<evidence type="ECO:0000256" key="1">
    <source>
        <dbReference type="SAM" id="Phobius"/>
    </source>
</evidence>
<sequence length="152" mass="16753">MSPFHLRFTLTRRQRLDVELVPWAPAIAAALGFSVGIAFLTVNVSVWFLPFLLLPPVVYRSLIAFLFDIVVRGRRTVELVADDVGLTVRSEGTAKWLPLDGVFQVFRSGDAWTVLHLDGSVITVPTGAITAEQIEYLKTFVRRAAAARSAGI</sequence>